<evidence type="ECO:0000313" key="3">
    <source>
        <dbReference type="EnsemblMetazoa" id="CapteP225905"/>
    </source>
</evidence>
<accession>R7V3I3</accession>
<dbReference type="EMBL" id="KB295478">
    <property type="protein sequence ID" value="ELU13104.1"/>
    <property type="molecule type" value="Genomic_DNA"/>
</dbReference>
<gene>
    <name evidence="2" type="ORF">CAPTEDRAFT_225905</name>
</gene>
<reference evidence="2 4" key="2">
    <citation type="journal article" date="2013" name="Nature">
        <title>Insights into bilaterian evolution from three spiralian genomes.</title>
        <authorList>
            <person name="Simakov O."/>
            <person name="Marletaz F."/>
            <person name="Cho S.J."/>
            <person name="Edsinger-Gonzales E."/>
            <person name="Havlak P."/>
            <person name="Hellsten U."/>
            <person name="Kuo D.H."/>
            <person name="Larsson T."/>
            <person name="Lv J."/>
            <person name="Arendt D."/>
            <person name="Savage R."/>
            <person name="Osoegawa K."/>
            <person name="de Jong P."/>
            <person name="Grimwood J."/>
            <person name="Chapman J.A."/>
            <person name="Shapiro H."/>
            <person name="Aerts A."/>
            <person name="Otillar R.P."/>
            <person name="Terry A.Y."/>
            <person name="Boore J.L."/>
            <person name="Grigoriev I.V."/>
            <person name="Lindberg D.R."/>
            <person name="Seaver E.C."/>
            <person name="Weisblat D.A."/>
            <person name="Putnam N.H."/>
            <person name="Rokhsar D.S."/>
        </authorList>
    </citation>
    <scope>NUCLEOTIDE SEQUENCE</scope>
    <source>
        <strain evidence="2 4">I ESC-2004</strain>
    </source>
</reference>
<reference evidence="3" key="3">
    <citation type="submission" date="2015-06" db="UniProtKB">
        <authorList>
            <consortium name="EnsemblMetazoa"/>
        </authorList>
    </citation>
    <scope>IDENTIFICATION</scope>
</reference>
<protein>
    <recommendedName>
        <fullName evidence="5">DUF4806 domain-containing protein</fullName>
    </recommendedName>
</protein>
<evidence type="ECO:0000313" key="4">
    <source>
        <dbReference type="Proteomes" id="UP000014760"/>
    </source>
</evidence>
<proteinExistence type="predicted"/>
<keyword evidence="1" id="KW-0175">Coiled coil</keyword>
<dbReference type="EnsemblMetazoa" id="CapteT225905">
    <property type="protein sequence ID" value="CapteP225905"/>
    <property type="gene ID" value="CapteG225905"/>
</dbReference>
<dbReference type="HOGENOM" id="CLU_1416390_0_0_1"/>
<organism evidence="2">
    <name type="scientific">Capitella teleta</name>
    <name type="common">Polychaete worm</name>
    <dbReference type="NCBI Taxonomy" id="283909"/>
    <lineage>
        <taxon>Eukaryota</taxon>
        <taxon>Metazoa</taxon>
        <taxon>Spiralia</taxon>
        <taxon>Lophotrochozoa</taxon>
        <taxon>Annelida</taxon>
        <taxon>Polychaeta</taxon>
        <taxon>Sedentaria</taxon>
        <taxon>Scolecida</taxon>
        <taxon>Capitellidae</taxon>
        <taxon>Capitella</taxon>
    </lineage>
</organism>
<name>R7V3I3_CAPTE</name>
<dbReference type="EMBL" id="AMQN01019234">
    <property type="status" value="NOT_ANNOTATED_CDS"/>
    <property type="molecule type" value="Genomic_DNA"/>
</dbReference>
<dbReference type="AlphaFoldDB" id="R7V3I3"/>
<keyword evidence="4" id="KW-1185">Reference proteome</keyword>
<feature type="coiled-coil region" evidence="1">
    <location>
        <begin position="7"/>
        <end position="34"/>
    </location>
</feature>
<evidence type="ECO:0000256" key="1">
    <source>
        <dbReference type="SAM" id="Coils"/>
    </source>
</evidence>
<reference evidence="4" key="1">
    <citation type="submission" date="2012-12" db="EMBL/GenBank/DDBJ databases">
        <authorList>
            <person name="Hellsten U."/>
            <person name="Grimwood J."/>
            <person name="Chapman J.A."/>
            <person name="Shapiro H."/>
            <person name="Aerts A."/>
            <person name="Otillar R.P."/>
            <person name="Terry A.Y."/>
            <person name="Boore J.L."/>
            <person name="Simakov O."/>
            <person name="Marletaz F."/>
            <person name="Cho S.-J."/>
            <person name="Edsinger-Gonzales E."/>
            <person name="Havlak P."/>
            <person name="Kuo D.-H."/>
            <person name="Larsson T."/>
            <person name="Lv J."/>
            <person name="Arendt D."/>
            <person name="Savage R."/>
            <person name="Osoegawa K."/>
            <person name="de Jong P."/>
            <person name="Lindberg D.R."/>
            <person name="Seaver E.C."/>
            <person name="Weisblat D.A."/>
            <person name="Putnam N.H."/>
            <person name="Grigoriev I.V."/>
            <person name="Rokhsar D.S."/>
        </authorList>
    </citation>
    <scope>NUCLEOTIDE SEQUENCE</scope>
    <source>
        <strain evidence="4">I ESC-2004</strain>
    </source>
</reference>
<evidence type="ECO:0000313" key="2">
    <source>
        <dbReference type="EMBL" id="ELU13104.1"/>
    </source>
</evidence>
<sequence>MAMPGLLEKLLTEQIATRRQVEQLSQEVRELKSAQVQVPPHSAEPSQPSFVPEPPLFNTAEEFEAFCLTLFEKEPKSEFLQQCIFHYGARDVGVVVKKMLKATMTDELQLQYSRKGCDKKNLKKLPDVFQTCILMLRYFTVVLKKYFRDTDLVSAKRGGTIVNIDIRKEMEHQITVYVSNALTRIKGAKKNK</sequence>
<evidence type="ECO:0008006" key="5">
    <source>
        <dbReference type="Google" id="ProtNLM"/>
    </source>
</evidence>
<dbReference type="Proteomes" id="UP000014760">
    <property type="component" value="Unassembled WGS sequence"/>
</dbReference>